<comment type="caution">
    <text evidence="9">The sequence shown here is derived from an EMBL/GenBank/DDBJ whole genome shotgun (WGS) entry which is preliminary data.</text>
</comment>
<evidence type="ECO:0000256" key="2">
    <source>
        <dbReference type="ARBA" id="ARBA00022448"/>
    </source>
</evidence>
<dbReference type="Gene3D" id="1.10.3720.10">
    <property type="entry name" value="MetI-like"/>
    <property type="match status" value="1"/>
</dbReference>
<dbReference type="EMBL" id="ABCB02000014">
    <property type="protein sequence ID" value="EDO62459.1"/>
    <property type="molecule type" value="Genomic_DNA"/>
</dbReference>
<reference evidence="9 11" key="1">
    <citation type="submission" date="2007-08" db="EMBL/GenBank/DDBJ databases">
        <title>Draft genome sequence of Clostridium leptum (DSM 753).</title>
        <authorList>
            <person name="Sudarsanam P."/>
            <person name="Ley R."/>
            <person name="Guruge J."/>
            <person name="Turnbaugh P.J."/>
            <person name="Mahowald M."/>
            <person name="Liep D."/>
            <person name="Gordon J."/>
        </authorList>
    </citation>
    <scope>NUCLEOTIDE SEQUENCE [LARGE SCALE GENOMIC DNA]</scope>
    <source>
        <strain evidence="9 11">DSM 753</strain>
    </source>
</reference>
<dbReference type="Pfam" id="PF00528">
    <property type="entry name" value="BPD_transp_1"/>
    <property type="match status" value="1"/>
</dbReference>
<dbReference type="InterPro" id="IPR035906">
    <property type="entry name" value="MetI-like_sf"/>
</dbReference>
<dbReference type="PROSITE" id="PS50928">
    <property type="entry name" value="ABC_TM1"/>
    <property type="match status" value="1"/>
</dbReference>
<evidence type="ECO:0000256" key="3">
    <source>
        <dbReference type="ARBA" id="ARBA00022475"/>
    </source>
</evidence>
<reference evidence="9 11" key="2">
    <citation type="submission" date="2007-08" db="EMBL/GenBank/DDBJ databases">
        <authorList>
            <person name="Fulton L."/>
            <person name="Clifton S."/>
            <person name="Fulton B."/>
            <person name="Xu J."/>
            <person name="Minx P."/>
            <person name="Pepin K.H."/>
            <person name="Johnson M."/>
            <person name="Thiruvilangam P."/>
            <person name="Bhonagiri V."/>
            <person name="Nash W.E."/>
            <person name="Wang C."/>
            <person name="Mardis E.R."/>
            <person name="Wilson R.K."/>
        </authorList>
    </citation>
    <scope>NUCLEOTIDE SEQUENCE [LARGE SCALE GENOMIC DNA]</scope>
    <source>
        <strain evidence="9 11">DSM 753</strain>
    </source>
</reference>
<comment type="similarity">
    <text evidence="7">Belongs to the binding-protein-dependent transport system permease family.</text>
</comment>
<sequence length="280" mass="31276">MASKRKKLGFFHLRKILFTGIMLCVSVIFFFPFYMMVMMATHATNELYTGIHLLPGTRGLYNAQIVLEAGFLQYYFNSLYVAVLVTAFSVLVSMACGYALAKYSFKGREAFFVFIMITMMIPPQIGLVGFVTEMKQIGWLGSHLPLIVPPAANAFGVYWMRQYARSFIPTAIMESARIDGCGEFQTFFRIIIPMCKPAVITLAILSFVASWNSYLIPLVVINKQELYTMPIAISSIGSMFYAEYAGRIMALAIGTIPILIIFALGSKYFISGLSEGSVKE</sequence>
<reference evidence="10 12" key="3">
    <citation type="submission" date="2017-07" db="EMBL/GenBank/DDBJ databases">
        <title>Prevalence of linear plasmids in Cutibacterium (Propionibacterium) acnes isolates obtained from prostatic tissue.</title>
        <authorList>
            <person name="Davidsson S."/>
            <person name="Carlsson J."/>
            <person name="Molling P."/>
            <person name="Andren O."/>
            <person name="Andersson S.-O."/>
            <person name="Brzuszkiewicz E."/>
            <person name="Poehlein A."/>
            <person name="Al-Zeer M."/>
            <person name="Brinkmann V."/>
            <person name="Scavenius C."/>
            <person name="Nazipi S."/>
            <person name="Soderquist B."/>
            <person name="Bruggemann H."/>
        </authorList>
    </citation>
    <scope>NUCLEOTIDE SEQUENCE [LARGE SCALE GENOMIC DNA]</scope>
    <source>
        <strain evidence="10 12">DSM 753</strain>
    </source>
</reference>
<feature type="transmembrane region" description="Helical" evidence="7">
    <location>
        <begin position="137"/>
        <end position="159"/>
    </location>
</feature>
<dbReference type="CDD" id="cd06261">
    <property type="entry name" value="TM_PBP2"/>
    <property type="match status" value="1"/>
</dbReference>
<dbReference type="SUPFAM" id="SSF161098">
    <property type="entry name" value="MetI-like"/>
    <property type="match status" value="1"/>
</dbReference>
<keyword evidence="5 7" id="KW-1133">Transmembrane helix</keyword>
<comment type="subcellular location">
    <subcellularLocation>
        <location evidence="1 7">Cell membrane</location>
        <topology evidence="1 7">Multi-pass membrane protein</topology>
    </subcellularLocation>
</comment>
<keyword evidence="2 7" id="KW-0813">Transport</keyword>
<evidence type="ECO:0000256" key="1">
    <source>
        <dbReference type="ARBA" id="ARBA00004651"/>
    </source>
</evidence>
<keyword evidence="3" id="KW-1003">Cell membrane</keyword>
<evidence type="ECO:0000259" key="8">
    <source>
        <dbReference type="PROSITE" id="PS50928"/>
    </source>
</evidence>
<dbReference type="InterPro" id="IPR000515">
    <property type="entry name" value="MetI-like"/>
</dbReference>
<evidence type="ECO:0000313" key="9">
    <source>
        <dbReference type="EMBL" id="EDO62459.1"/>
    </source>
</evidence>
<dbReference type="EMBL" id="NOXF01000019">
    <property type="protein sequence ID" value="PEQ23335.1"/>
    <property type="molecule type" value="Genomic_DNA"/>
</dbReference>
<evidence type="ECO:0000256" key="5">
    <source>
        <dbReference type="ARBA" id="ARBA00022989"/>
    </source>
</evidence>
<feature type="transmembrane region" description="Helical" evidence="7">
    <location>
        <begin position="79"/>
        <end position="101"/>
    </location>
</feature>
<evidence type="ECO:0000256" key="4">
    <source>
        <dbReference type="ARBA" id="ARBA00022692"/>
    </source>
</evidence>
<proteinExistence type="inferred from homology"/>
<dbReference type="GO" id="GO:0005886">
    <property type="term" value="C:plasma membrane"/>
    <property type="evidence" value="ECO:0007669"/>
    <property type="project" value="UniProtKB-SubCell"/>
</dbReference>
<keyword evidence="4 7" id="KW-0812">Transmembrane</keyword>
<dbReference type="eggNOG" id="COG0395">
    <property type="taxonomic scope" value="Bacteria"/>
</dbReference>
<dbReference type="Proteomes" id="UP000003490">
    <property type="component" value="Unassembled WGS sequence"/>
</dbReference>
<protein>
    <submittedName>
        <fullName evidence="9">ABC transporter, permease protein</fullName>
    </submittedName>
    <submittedName>
        <fullName evidence="10">Carbohydrate ABC transporter permease</fullName>
    </submittedName>
</protein>
<dbReference type="PANTHER" id="PTHR43744:SF8">
    <property type="entry name" value="SN-GLYCEROL-3-PHOSPHATE TRANSPORT SYSTEM PERMEASE PROTEIN UGPE"/>
    <property type="match status" value="1"/>
</dbReference>
<dbReference type="PANTHER" id="PTHR43744">
    <property type="entry name" value="ABC TRANSPORTER PERMEASE PROTEIN MG189-RELATED-RELATED"/>
    <property type="match status" value="1"/>
</dbReference>
<evidence type="ECO:0000256" key="7">
    <source>
        <dbReference type="RuleBase" id="RU363032"/>
    </source>
</evidence>
<feature type="transmembrane region" description="Helical" evidence="7">
    <location>
        <begin position="198"/>
        <end position="220"/>
    </location>
</feature>
<dbReference type="HOGENOM" id="CLU_016047_1_1_9"/>
<evidence type="ECO:0000313" key="10">
    <source>
        <dbReference type="EMBL" id="PEQ23335.1"/>
    </source>
</evidence>
<feature type="transmembrane region" description="Helical" evidence="7">
    <location>
        <begin position="249"/>
        <end position="270"/>
    </location>
</feature>
<feature type="domain" description="ABC transmembrane type-1" evidence="8">
    <location>
        <begin position="75"/>
        <end position="268"/>
    </location>
</feature>
<dbReference type="Proteomes" id="UP000220611">
    <property type="component" value="Unassembled WGS sequence"/>
</dbReference>
<dbReference type="GO" id="GO:0055085">
    <property type="term" value="P:transmembrane transport"/>
    <property type="evidence" value="ECO:0007669"/>
    <property type="project" value="InterPro"/>
</dbReference>
<evidence type="ECO:0000313" key="11">
    <source>
        <dbReference type="Proteomes" id="UP000003490"/>
    </source>
</evidence>
<dbReference type="AlphaFoldDB" id="A7VPV4"/>
<evidence type="ECO:0000256" key="6">
    <source>
        <dbReference type="ARBA" id="ARBA00023136"/>
    </source>
</evidence>
<accession>A7VPV4</accession>
<keyword evidence="6 7" id="KW-0472">Membrane</keyword>
<feature type="transmembrane region" description="Helical" evidence="7">
    <location>
        <begin position="110"/>
        <end position="131"/>
    </location>
</feature>
<name>A7VPV4_9FIRM</name>
<gene>
    <name evidence="10" type="ORF">CH238_14395</name>
    <name evidence="9" type="ORF">CLOLEP_00581</name>
</gene>
<dbReference type="OrthoDB" id="9771544at2"/>
<keyword evidence="12" id="KW-1185">Reference proteome</keyword>
<feature type="transmembrane region" description="Helical" evidence="7">
    <location>
        <begin position="16"/>
        <end position="37"/>
    </location>
</feature>
<evidence type="ECO:0000313" key="12">
    <source>
        <dbReference type="Proteomes" id="UP000220611"/>
    </source>
</evidence>
<organism evidence="9 11">
    <name type="scientific">[Clostridium] leptum DSM 753</name>
    <dbReference type="NCBI Taxonomy" id="428125"/>
    <lineage>
        <taxon>Bacteria</taxon>
        <taxon>Bacillati</taxon>
        <taxon>Bacillota</taxon>
        <taxon>Clostridia</taxon>
        <taxon>Eubacteriales</taxon>
        <taxon>Oscillospiraceae</taxon>
        <taxon>Oscillospiraceae incertae sedis</taxon>
    </lineage>
</organism>